<evidence type="ECO:0000313" key="2">
    <source>
        <dbReference type="EMBL" id="CCO59506.1"/>
    </source>
</evidence>
<dbReference type="KEGG" id="vni:VIBNI_A3529"/>
<protein>
    <submittedName>
        <fullName evidence="2">Uncharacterized protein</fullName>
    </submittedName>
</protein>
<dbReference type="PATRIC" id="fig|1260221.3.peg.3347"/>
<dbReference type="STRING" id="28173.VIBNI_A3529"/>
<sequence length="662" mass="75531">MFNPQGEREITDILSPHDVGFICAQKQPTTKTADNIAALESGFFGSDYFTEWASAELEHQKAYDQWHFVRTKDSAEQGKAHLEHLREAAAQAERLGSSKGAKVGQKKPAQRLRTMRKLGRRSPVLESSDCFYGHGQLLEKNATESRVLPLRTERNQHFVDKNPTVVQVQRREWSGQWRIQQVTTPSVGDAPDANLGERFTEKLTSRAVTKIFESGAYVATCHGGFKTFGTLTFDEARRRRVLDGTDLTDDGLAFSPVKFKRNYGMPTTEVGGAFTAVEFVRKRKKYFAINKGLVPWSQDVAGAFTPLWLKPEKPFDIIRAQTSIGQEVSRFVNALKKLFSRGFVESIVERNEDNKLYCPLPRPDFHFLPNREPFHFLWVAECPMNEDGEPNPHVHFLMKWDMPEELFLTWANRIERLWGNGFARLEPIKRPEAAGSYIIKAVGYAAKGDNGDQGLIKGNRYGMAACSRAPAWEALATFEAENMAGIIKELGYKLDQWKKPILRSIARTEKAHEQTKKAAGIAKGKGDEVKVIKLRHRLTRLENQIKHDRQILKRPDYHASSGNRFSLTFDRNAELRLNQFLSWAVGARGWSMQCRENVDFSDIKEGAKAHYQHEFTRFLDAQCEWKSQLKQSLPAEPCAAEKDAQTAYFYRLWDEHSQLTMH</sequence>
<evidence type="ECO:0000256" key="1">
    <source>
        <dbReference type="SAM" id="MobiDB-lite"/>
    </source>
</evidence>
<dbReference type="Proteomes" id="UP000016895">
    <property type="component" value="Chromosome 1"/>
</dbReference>
<gene>
    <name evidence="2" type="ORF">VIBNI_A3529</name>
</gene>
<proteinExistence type="predicted"/>
<dbReference type="EMBL" id="FO203526">
    <property type="protein sequence ID" value="CCO59506.1"/>
    <property type="molecule type" value="Genomic_DNA"/>
</dbReference>
<feature type="region of interest" description="Disordered" evidence="1">
    <location>
        <begin position="92"/>
        <end position="112"/>
    </location>
</feature>
<organism evidence="2 3">
    <name type="scientific">Vibrio nigripulchritudo</name>
    <dbReference type="NCBI Taxonomy" id="28173"/>
    <lineage>
        <taxon>Bacteria</taxon>
        <taxon>Pseudomonadati</taxon>
        <taxon>Pseudomonadota</taxon>
        <taxon>Gammaproteobacteria</taxon>
        <taxon>Vibrionales</taxon>
        <taxon>Vibrionaceae</taxon>
        <taxon>Vibrio</taxon>
    </lineage>
</organism>
<name>U4K2J6_9VIBR</name>
<accession>U4K2J6</accession>
<reference evidence="2 3" key="1">
    <citation type="journal article" date="2013" name="ISME J.">
        <title>Comparative genomics of pathogenic lineages of Vibrio nigripulchritudo identifies virulence-associated traits.</title>
        <authorList>
            <person name="Goudenege D."/>
            <person name="Labreuche Y."/>
            <person name="Krin E."/>
            <person name="Ansquer D."/>
            <person name="Mangenot S."/>
            <person name="Calteau A."/>
            <person name="Medigue C."/>
            <person name="Mazel D."/>
            <person name="Polz M.F."/>
            <person name="Le Roux F."/>
        </authorList>
    </citation>
    <scope>NUCLEOTIDE SEQUENCE [LARGE SCALE GENOMIC DNA]</scope>
    <source>
        <strain evidence="3">SnF1</strain>
    </source>
</reference>
<evidence type="ECO:0000313" key="3">
    <source>
        <dbReference type="Proteomes" id="UP000016895"/>
    </source>
</evidence>
<dbReference type="AlphaFoldDB" id="U4K2J6"/>
<keyword evidence="3" id="KW-1185">Reference proteome</keyword>